<evidence type="ECO:0000313" key="3">
    <source>
        <dbReference type="Proteomes" id="UP001165565"/>
    </source>
</evidence>
<dbReference type="AlphaFoldDB" id="A0AA41ZJK5"/>
<evidence type="ECO:0000259" key="1">
    <source>
        <dbReference type="Pfam" id="PF13338"/>
    </source>
</evidence>
<dbReference type="InterPro" id="IPR025159">
    <property type="entry name" value="AbiEi_N"/>
</dbReference>
<sequence>MLPESDTQTKKLRNLLDARTMMRARDLRNAGISPQTIARAVAAGEVERISRGLYQKRDAEIEENQSLAEAAMRVPRGVVALVSALAFHGLTDQMPRRIWMAIGPSDWAPVQSYPPIRLVRFSDIYLRQGVEHHAIAGVQVPVYSIPKTLADVFRNPRLVDRSVAVEGLRAALRQRKVSPSSIAESAQAGGAWKVMRPYLEALTSDG</sequence>
<proteinExistence type="predicted"/>
<reference evidence="2" key="1">
    <citation type="submission" date="2022-06" db="EMBL/GenBank/DDBJ databases">
        <title>Sphingomonas sp. nov. isolated from rhizosphere soil of tomato.</title>
        <authorList>
            <person name="Dong H."/>
            <person name="Gao R."/>
        </authorList>
    </citation>
    <scope>NUCLEOTIDE SEQUENCE</scope>
    <source>
        <strain evidence="2">MMSM24</strain>
    </source>
</reference>
<name>A0AA41ZJK5_9SPHN</name>
<protein>
    <submittedName>
        <fullName evidence="2">AbiEi antitoxin N-terminal domain-containing protein</fullName>
    </submittedName>
</protein>
<evidence type="ECO:0000313" key="2">
    <source>
        <dbReference type="EMBL" id="MCW6536938.1"/>
    </source>
</evidence>
<accession>A0AA41ZJK5</accession>
<comment type="caution">
    <text evidence="2">The sequence shown here is derived from an EMBL/GenBank/DDBJ whole genome shotgun (WGS) entry which is preliminary data.</text>
</comment>
<dbReference type="Proteomes" id="UP001165565">
    <property type="component" value="Unassembled WGS sequence"/>
</dbReference>
<dbReference type="Pfam" id="PF13338">
    <property type="entry name" value="AbiEi_4"/>
    <property type="match status" value="1"/>
</dbReference>
<organism evidence="2 3">
    <name type="scientific">Sphingomonas lycopersici</name>
    <dbReference type="NCBI Taxonomy" id="2951807"/>
    <lineage>
        <taxon>Bacteria</taxon>
        <taxon>Pseudomonadati</taxon>
        <taxon>Pseudomonadota</taxon>
        <taxon>Alphaproteobacteria</taxon>
        <taxon>Sphingomonadales</taxon>
        <taxon>Sphingomonadaceae</taxon>
        <taxon>Sphingomonas</taxon>
    </lineage>
</organism>
<dbReference type="RefSeq" id="WP_179515047.1">
    <property type="nucleotide sequence ID" value="NZ_JANFAV010000017.1"/>
</dbReference>
<dbReference type="EMBL" id="JANFAV010000017">
    <property type="protein sequence ID" value="MCW6536938.1"/>
    <property type="molecule type" value="Genomic_DNA"/>
</dbReference>
<gene>
    <name evidence="2" type="ORF">NEE01_19340</name>
</gene>
<feature type="domain" description="AbiEi antitoxin N-terminal" evidence="1">
    <location>
        <begin position="23"/>
        <end position="55"/>
    </location>
</feature>
<keyword evidence="3" id="KW-1185">Reference proteome</keyword>